<reference evidence="1" key="2">
    <citation type="submission" date="2020-09" db="EMBL/GenBank/DDBJ databases">
        <authorList>
            <person name="Sun Q."/>
            <person name="Ohkuma M."/>
        </authorList>
    </citation>
    <scope>NUCLEOTIDE SEQUENCE</scope>
    <source>
        <strain evidence="1">JCM 13064</strain>
    </source>
</reference>
<evidence type="ECO:0000313" key="2">
    <source>
        <dbReference type="Proteomes" id="UP000645217"/>
    </source>
</evidence>
<keyword evidence="2" id="KW-1185">Reference proteome</keyword>
<sequence>MPDGALMKSGRQPAGVTHLRYEQGAQSPNNAEGRFHLEEPAFQLVLPGRGGGI</sequence>
<name>A0A917RSK0_9ACTN</name>
<reference evidence="1" key="1">
    <citation type="journal article" date="2014" name="Int. J. Syst. Evol. Microbiol.">
        <title>Complete genome sequence of Corynebacterium casei LMG S-19264T (=DSM 44701T), isolated from a smear-ripened cheese.</title>
        <authorList>
            <consortium name="US DOE Joint Genome Institute (JGI-PGF)"/>
            <person name="Walter F."/>
            <person name="Albersmeier A."/>
            <person name="Kalinowski J."/>
            <person name="Ruckert C."/>
        </authorList>
    </citation>
    <scope>NUCLEOTIDE SEQUENCE</scope>
    <source>
        <strain evidence="1">JCM 13064</strain>
    </source>
</reference>
<dbReference type="Proteomes" id="UP000645217">
    <property type="component" value="Unassembled WGS sequence"/>
</dbReference>
<organism evidence="1 2">
    <name type="scientific">Sphaerisporangium melleum</name>
    <dbReference type="NCBI Taxonomy" id="321316"/>
    <lineage>
        <taxon>Bacteria</taxon>
        <taxon>Bacillati</taxon>
        <taxon>Actinomycetota</taxon>
        <taxon>Actinomycetes</taxon>
        <taxon>Streptosporangiales</taxon>
        <taxon>Streptosporangiaceae</taxon>
        <taxon>Sphaerisporangium</taxon>
    </lineage>
</organism>
<proteinExistence type="predicted"/>
<accession>A0A917RSK0</accession>
<protein>
    <submittedName>
        <fullName evidence="1">Uncharacterized protein</fullName>
    </submittedName>
</protein>
<gene>
    <name evidence="1" type="ORF">GCM10007964_73420</name>
</gene>
<dbReference type="EMBL" id="BMNT01000074">
    <property type="protein sequence ID" value="GGL20790.1"/>
    <property type="molecule type" value="Genomic_DNA"/>
</dbReference>
<evidence type="ECO:0000313" key="1">
    <source>
        <dbReference type="EMBL" id="GGL20790.1"/>
    </source>
</evidence>
<dbReference type="AlphaFoldDB" id="A0A917RSK0"/>
<comment type="caution">
    <text evidence="1">The sequence shown here is derived from an EMBL/GenBank/DDBJ whole genome shotgun (WGS) entry which is preliminary data.</text>
</comment>
<dbReference type="RefSeq" id="WP_189167708.1">
    <property type="nucleotide sequence ID" value="NZ_BMNT01000074.1"/>
</dbReference>